<feature type="domain" description="Membrane insertase YidC/Oxa/ALB C-terminal" evidence="19">
    <location>
        <begin position="34"/>
        <end position="257"/>
    </location>
</feature>
<dbReference type="PANTHER" id="PTHR12428:SF65">
    <property type="entry name" value="CYTOCHROME C OXIDASE ASSEMBLY PROTEIN COX18, MITOCHONDRIAL"/>
    <property type="match status" value="1"/>
</dbReference>
<evidence type="ECO:0000256" key="6">
    <source>
        <dbReference type="ARBA" id="ARBA00022692"/>
    </source>
</evidence>
<reference evidence="20 21" key="1">
    <citation type="submission" date="2018-11" db="EMBL/GenBank/DDBJ databases">
        <title>Trebonia kvetii gen.nov., sp.nov., a novel acidophilic actinobacterium, and proposal of the new actinobacterial family Treboniaceae fam. nov.</title>
        <authorList>
            <person name="Rapoport D."/>
            <person name="Sagova-Mareckova M."/>
            <person name="Sedlacek I."/>
            <person name="Provaznik J."/>
            <person name="Kralova S."/>
            <person name="Pavlinic D."/>
            <person name="Benes V."/>
            <person name="Kopecky J."/>
        </authorList>
    </citation>
    <scope>NUCLEOTIDE SEQUENCE [LARGE SCALE GENOMIC DNA]</scope>
    <source>
        <strain evidence="20 21">15Tr583</strain>
    </source>
</reference>
<evidence type="ECO:0000256" key="4">
    <source>
        <dbReference type="ARBA" id="ARBA00022448"/>
    </source>
</evidence>
<dbReference type="InterPro" id="IPR001708">
    <property type="entry name" value="YidC/ALB3/OXA1/COX18"/>
</dbReference>
<dbReference type="InterPro" id="IPR047196">
    <property type="entry name" value="YidC_ALB_C"/>
</dbReference>
<evidence type="ECO:0000256" key="14">
    <source>
        <dbReference type="ARBA" id="ARBA00033245"/>
    </source>
</evidence>
<keyword evidence="10" id="KW-0143">Chaperone</keyword>
<dbReference type="PANTHER" id="PTHR12428">
    <property type="entry name" value="OXA1"/>
    <property type="match status" value="1"/>
</dbReference>
<feature type="transmembrane region" description="Helical" evidence="18">
    <location>
        <begin position="34"/>
        <end position="54"/>
    </location>
</feature>
<evidence type="ECO:0000256" key="5">
    <source>
        <dbReference type="ARBA" id="ARBA00022475"/>
    </source>
</evidence>
<feature type="compositionally biased region" description="Low complexity" evidence="17">
    <location>
        <begin position="308"/>
        <end position="340"/>
    </location>
</feature>
<dbReference type="InterPro" id="IPR028055">
    <property type="entry name" value="YidC/Oxa/ALB_C"/>
</dbReference>
<feature type="compositionally biased region" description="Low complexity" evidence="17">
    <location>
        <begin position="280"/>
        <end position="301"/>
    </location>
</feature>
<feature type="transmembrane region" description="Helical" evidence="18">
    <location>
        <begin position="223"/>
        <end position="244"/>
    </location>
</feature>
<dbReference type="Pfam" id="PF02096">
    <property type="entry name" value="60KD_IMP"/>
    <property type="match status" value="1"/>
</dbReference>
<dbReference type="GO" id="GO:0051205">
    <property type="term" value="P:protein insertion into membrane"/>
    <property type="evidence" value="ECO:0007669"/>
    <property type="project" value="TreeGrafter"/>
</dbReference>
<sequence>MSILNPLFYAVAWVMMRIHAVLSVPFGASSGLTWGLSIVLLVVLMRLIMVPLFIKQRNSMWKMQSHMPQLQEIRKKFKNDKQRLNEETMKFYKENGINPLGGCLPLLAQLPVFWSLFNVLKAIADWKPGTTPQYGLTVPVVESARQAKIFGVHLYDKFLFVPTGQVESWETKAVILAAVLISAATTFLTMKQSQRRGMLNQTAPDPDQPGAAAAQAMSKNMMYIAPFFALTGLYWQFGLVLYWVTTNLWTLGQQHFLFRNLPVVGSATVGASAVQAASGNTGAAGKAGAKPGAKAAPADTKPGGKGGASAAAAAKAPGPRPSANGSAAGAAANGWANGSSVLRRFGRGKQEPEEVQDTPPTKVVRQQPVRQTRSKRGNTGKR</sequence>
<evidence type="ECO:0000256" key="2">
    <source>
        <dbReference type="ARBA" id="ARBA00010527"/>
    </source>
</evidence>
<dbReference type="RefSeq" id="WP_145858555.1">
    <property type="nucleotide sequence ID" value="NZ_RPFW01000006.1"/>
</dbReference>
<dbReference type="GO" id="GO:0015031">
    <property type="term" value="P:protein transport"/>
    <property type="evidence" value="ECO:0007669"/>
    <property type="project" value="UniProtKB-KW"/>
</dbReference>
<evidence type="ECO:0000313" key="21">
    <source>
        <dbReference type="Proteomes" id="UP000460272"/>
    </source>
</evidence>
<feature type="compositionally biased region" description="Basic residues" evidence="17">
    <location>
        <begin position="372"/>
        <end position="382"/>
    </location>
</feature>
<evidence type="ECO:0000256" key="11">
    <source>
        <dbReference type="ARBA" id="ARBA00025034"/>
    </source>
</evidence>
<keyword evidence="21" id="KW-1185">Reference proteome</keyword>
<comment type="function">
    <text evidence="11">Required for the insertion and/or proper folding and/or complex formation of integral membrane proteins into the membrane. Involved in integration of membrane proteins that insert both dependently and independently of the Sec translocase complex, as well as at least some lipoproteins. Aids folding of multispanning membrane proteins.</text>
</comment>
<dbReference type="GO" id="GO:0032977">
    <property type="term" value="F:membrane insertase activity"/>
    <property type="evidence" value="ECO:0007669"/>
    <property type="project" value="InterPro"/>
</dbReference>
<dbReference type="OrthoDB" id="9780552at2"/>
<dbReference type="AlphaFoldDB" id="A0A6P2BS89"/>
<keyword evidence="4" id="KW-0813">Transport</keyword>
<feature type="transmembrane region" description="Helical" evidence="18">
    <location>
        <begin position="7"/>
        <end position="28"/>
    </location>
</feature>
<evidence type="ECO:0000256" key="16">
    <source>
        <dbReference type="RuleBase" id="RU003945"/>
    </source>
</evidence>
<keyword evidence="5" id="KW-1003">Cell membrane</keyword>
<evidence type="ECO:0000256" key="18">
    <source>
        <dbReference type="SAM" id="Phobius"/>
    </source>
</evidence>
<comment type="subcellular location">
    <subcellularLocation>
        <location evidence="1">Cell membrane</location>
        <topology evidence="1">Multi-pass membrane protein</topology>
    </subcellularLocation>
    <subcellularLocation>
        <location evidence="16">Membrane</location>
        <topology evidence="16">Multi-pass membrane protein</topology>
    </subcellularLocation>
</comment>
<feature type="region of interest" description="Disordered" evidence="17">
    <location>
        <begin position="280"/>
        <end position="382"/>
    </location>
</feature>
<comment type="caution">
    <text evidence="20">The sequence shown here is derived from an EMBL/GenBank/DDBJ whole genome shotgun (WGS) entry which is preliminary data.</text>
</comment>
<evidence type="ECO:0000256" key="8">
    <source>
        <dbReference type="ARBA" id="ARBA00022989"/>
    </source>
</evidence>
<organism evidence="20 21">
    <name type="scientific">Trebonia kvetii</name>
    <dbReference type="NCBI Taxonomy" id="2480626"/>
    <lineage>
        <taxon>Bacteria</taxon>
        <taxon>Bacillati</taxon>
        <taxon>Actinomycetota</taxon>
        <taxon>Actinomycetes</taxon>
        <taxon>Streptosporangiales</taxon>
        <taxon>Treboniaceae</taxon>
        <taxon>Trebonia</taxon>
    </lineage>
</organism>
<evidence type="ECO:0000256" key="17">
    <source>
        <dbReference type="SAM" id="MobiDB-lite"/>
    </source>
</evidence>
<dbReference type="CDD" id="cd20070">
    <property type="entry name" value="5TM_YidC_Alb3"/>
    <property type="match status" value="1"/>
</dbReference>
<accession>A0A6P2BS89</accession>
<keyword evidence="8 18" id="KW-1133">Transmembrane helix</keyword>
<keyword evidence="7" id="KW-0653">Protein transport</keyword>
<evidence type="ECO:0000256" key="3">
    <source>
        <dbReference type="ARBA" id="ARBA00015325"/>
    </source>
</evidence>
<dbReference type="GO" id="GO:0005886">
    <property type="term" value="C:plasma membrane"/>
    <property type="evidence" value="ECO:0007669"/>
    <property type="project" value="UniProtKB-SubCell"/>
</dbReference>
<gene>
    <name evidence="20" type="primary">yidC</name>
    <name evidence="20" type="ORF">EAS64_30150</name>
</gene>
<evidence type="ECO:0000256" key="13">
    <source>
        <dbReference type="ARBA" id="ARBA00031538"/>
    </source>
</evidence>
<evidence type="ECO:0000313" key="20">
    <source>
        <dbReference type="EMBL" id="TVZ01728.1"/>
    </source>
</evidence>
<dbReference type="Proteomes" id="UP000460272">
    <property type="component" value="Unassembled WGS sequence"/>
</dbReference>
<name>A0A6P2BS89_9ACTN</name>
<feature type="transmembrane region" description="Helical" evidence="18">
    <location>
        <begin position="173"/>
        <end position="190"/>
    </location>
</feature>
<comment type="similarity">
    <text evidence="2">Belongs to the OXA1/ALB3/YidC family. Type 1 subfamily.</text>
</comment>
<evidence type="ECO:0000256" key="12">
    <source>
        <dbReference type="ARBA" id="ARBA00026028"/>
    </source>
</evidence>
<evidence type="ECO:0000256" key="1">
    <source>
        <dbReference type="ARBA" id="ARBA00004651"/>
    </source>
</evidence>
<dbReference type="EMBL" id="RPFW01000006">
    <property type="protein sequence ID" value="TVZ01728.1"/>
    <property type="molecule type" value="Genomic_DNA"/>
</dbReference>
<proteinExistence type="inferred from homology"/>
<comment type="subunit">
    <text evidence="12">Interacts with the Sec translocase complex via SecD. Specifically interacts with transmembrane segments of nascent integral membrane proteins during membrane integration.</text>
</comment>
<dbReference type="NCBIfam" id="TIGR03592">
    <property type="entry name" value="yidC_oxa1_cterm"/>
    <property type="match status" value="1"/>
</dbReference>
<protein>
    <recommendedName>
        <fullName evidence="3">Membrane protein insertase YidC</fullName>
    </recommendedName>
    <alternativeName>
        <fullName evidence="15">Foldase YidC</fullName>
    </alternativeName>
    <alternativeName>
        <fullName evidence="14">Membrane integrase YidC</fullName>
    </alternativeName>
    <alternativeName>
        <fullName evidence="13">Membrane protein YidC</fullName>
    </alternativeName>
</protein>
<keyword evidence="9 18" id="KW-0472">Membrane</keyword>
<evidence type="ECO:0000259" key="19">
    <source>
        <dbReference type="Pfam" id="PF02096"/>
    </source>
</evidence>
<evidence type="ECO:0000256" key="15">
    <source>
        <dbReference type="ARBA" id="ARBA00033342"/>
    </source>
</evidence>
<evidence type="ECO:0000256" key="10">
    <source>
        <dbReference type="ARBA" id="ARBA00023186"/>
    </source>
</evidence>
<keyword evidence="6 16" id="KW-0812">Transmembrane</keyword>
<evidence type="ECO:0000256" key="7">
    <source>
        <dbReference type="ARBA" id="ARBA00022927"/>
    </source>
</evidence>
<evidence type="ECO:0000256" key="9">
    <source>
        <dbReference type="ARBA" id="ARBA00023136"/>
    </source>
</evidence>